<dbReference type="InterPro" id="IPR002802">
    <property type="entry name" value="Endo_dU"/>
</dbReference>
<sequence>MKSGIRIAAAASGPIKGRESTLLVLVVYREGLIEGVLSSRIGVDSFDSTDRIISRLKASRFFDQIKVIALNGVALAGLNVVDVNRIKKLGKEYIIITRKKPHKELLIEALERSVKNKREASRKAGIIEGVGKTQIRKLAGFYVQGSMKLSKGDTKLVSASFEALRVAHIIANGVETGESKGRI</sequence>
<dbReference type="AlphaFoldDB" id="T0Z1A3"/>
<gene>
    <name evidence="1" type="ORF">B2A_11679</name>
</gene>
<dbReference type="PANTHER" id="PTHR39518:SF2">
    <property type="entry name" value="UPF0215 PROTEIN MJ1150"/>
    <property type="match status" value="1"/>
</dbReference>
<proteinExistence type="inferred from homology"/>
<reference evidence="1" key="2">
    <citation type="journal article" date="2014" name="ISME J.">
        <title>Microbial stratification in low pH oxic and suboxic macroscopic growths along an acid mine drainage.</title>
        <authorList>
            <person name="Mendez-Garcia C."/>
            <person name="Mesa V."/>
            <person name="Sprenger R.R."/>
            <person name="Richter M."/>
            <person name="Diez M.S."/>
            <person name="Solano J."/>
            <person name="Bargiela R."/>
            <person name="Golyshina O.V."/>
            <person name="Manteca A."/>
            <person name="Ramos J.L."/>
            <person name="Gallego J.R."/>
            <person name="Llorente I."/>
            <person name="Martins Dos Santos V.A."/>
            <person name="Jensen O.N."/>
            <person name="Pelaez A.I."/>
            <person name="Sanchez J."/>
            <person name="Ferrer M."/>
        </authorList>
    </citation>
    <scope>NUCLEOTIDE SEQUENCE</scope>
</reference>
<organism evidence="1">
    <name type="scientific">mine drainage metagenome</name>
    <dbReference type="NCBI Taxonomy" id="410659"/>
    <lineage>
        <taxon>unclassified sequences</taxon>
        <taxon>metagenomes</taxon>
        <taxon>ecological metagenomes</taxon>
    </lineage>
</organism>
<dbReference type="PANTHER" id="PTHR39518">
    <property type="entry name" value="UPF0215 PROTEIN MJ1150"/>
    <property type="match status" value="1"/>
</dbReference>
<accession>T0Z1A3</accession>
<reference evidence="1" key="1">
    <citation type="submission" date="2013-08" db="EMBL/GenBank/DDBJ databases">
        <authorList>
            <person name="Mendez C."/>
            <person name="Richter M."/>
            <person name="Ferrer M."/>
            <person name="Sanchez J."/>
        </authorList>
    </citation>
    <scope>NUCLEOTIDE SEQUENCE</scope>
</reference>
<dbReference type="Pfam" id="PF01949">
    <property type="entry name" value="Endo_dU"/>
    <property type="match status" value="1"/>
</dbReference>
<name>T0Z1A3_9ZZZZ</name>
<evidence type="ECO:0000313" key="1">
    <source>
        <dbReference type="EMBL" id="EQD37982.1"/>
    </source>
</evidence>
<dbReference type="Gene3D" id="3.30.2170.10">
    <property type="entry name" value="archaeoglobus fulgidus dsm 4304 superfamily"/>
    <property type="match status" value="1"/>
</dbReference>
<dbReference type="HAMAP" id="MF_00582">
    <property type="entry name" value="UPF0215"/>
    <property type="match status" value="1"/>
</dbReference>
<protein>
    <submittedName>
        <fullName evidence="1">Protein containing DUF99</fullName>
    </submittedName>
</protein>
<dbReference type="EMBL" id="AUZZ01008438">
    <property type="protein sequence ID" value="EQD37982.1"/>
    <property type="molecule type" value="Genomic_DNA"/>
</dbReference>
<comment type="caution">
    <text evidence="1">The sequence shown here is derived from an EMBL/GenBank/DDBJ whole genome shotgun (WGS) entry which is preliminary data.</text>
</comment>